<comment type="caution">
    <text evidence="4">The sequence shown here is derived from an EMBL/GenBank/DDBJ whole genome shotgun (WGS) entry which is preliminary data.</text>
</comment>
<dbReference type="SUPFAM" id="SSF46689">
    <property type="entry name" value="Homeodomain-like"/>
    <property type="match status" value="1"/>
</dbReference>
<protein>
    <recommendedName>
        <fullName evidence="3">HTH tetR-type domain-containing protein</fullName>
    </recommendedName>
</protein>
<evidence type="ECO:0000313" key="4">
    <source>
        <dbReference type="EMBL" id="CAH0990657.1"/>
    </source>
</evidence>
<sequence length="191" mass="21708">MSQVKTDGRVQRSERSRKVIIDAMIALIEEGVYIPTAQQVADQAGISIRTVFRHFSEMEKLYAEIDEVLRPAYTECFVSAEKTGSLKERILTLVETRVGAYVDLLPLQKATAAILWRSEYFRKGYAANQLALRKDLLQWLPELKTTPQRLETVDAVISFEFFDRLYSHQKLAPALIIELINQAALAAFKTA</sequence>
<proteinExistence type="predicted"/>
<dbReference type="InterPro" id="IPR001647">
    <property type="entry name" value="HTH_TetR"/>
</dbReference>
<dbReference type="EMBL" id="CAKLPX010000001">
    <property type="protein sequence ID" value="CAH0990657.1"/>
    <property type="molecule type" value="Genomic_DNA"/>
</dbReference>
<keyword evidence="1 2" id="KW-0238">DNA-binding</keyword>
<evidence type="ECO:0000256" key="1">
    <source>
        <dbReference type="ARBA" id="ARBA00023125"/>
    </source>
</evidence>
<evidence type="ECO:0000313" key="5">
    <source>
        <dbReference type="Proteomes" id="UP000838100"/>
    </source>
</evidence>
<dbReference type="Pfam" id="PF00440">
    <property type="entry name" value="TetR_N"/>
    <property type="match status" value="1"/>
</dbReference>
<dbReference type="InterPro" id="IPR009057">
    <property type="entry name" value="Homeodomain-like_sf"/>
</dbReference>
<accession>A0ABN8EH42</accession>
<organism evidence="4 5">
    <name type="scientific">Sinobacterium norvegicum</name>
    <dbReference type="NCBI Taxonomy" id="1641715"/>
    <lineage>
        <taxon>Bacteria</taxon>
        <taxon>Pseudomonadati</taxon>
        <taxon>Pseudomonadota</taxon>
        <taxon>Gammaproteobacteria</taxon>
        <taxon>Cellvibrionales</taxon>
        <taxon>Spongiibacteraceae</taxon>
        <taxon>Sinobacterium</taxon>
    </lineage>
</organism>
<dbReference type="Proteomes" id="UP000838100">
    <property type="component" value="Unassembled WGS sequence"/>
</dbReference>
<feature type="domain" description="HTH tetR-type" evidence="3">
    <location>
        <begin position="14"/>
        <end position="73"/>
    </location>
</feature>
<reference evidence="4" key="1">
    <citation type="submission" date="2021-12" db="EMBL/GenBank/DDBJ databases">
        <authorList>
            <person name="Rodrigo-Torres L."/>
            <person name="Arahal R. D."/>
            <person name="Lucena T."/>
        </authorList>
    </citation>
    <scope>NUCLEOTIDE SEQUENCE</scope>
    <source>
        <strain evidence="4">CECT 8267</strain>
    </source>
</reference>
<dbReference type="RefSeq" id="WP_237443336.1">
    <property type="nucleotide sequence ID" value="NZ_CAKLPX010000001.1"/>
</dbReference>
<feature type="DNA-binding region" description="H-T-H motif" evidence="2">
    <location>
        <begin position="36"/>
        <end position="55"/>
    </location>
</feature>
<dbReference type="Gene3D" id="1.10.357.10">
    <property type="entry name" value="Tetracycline Repressor, domain 2"/>
    <property type="match status" value="1"/>
</dbReference>
<gene>
    <name evidence="4" type="ORF">SIN8267_00751</name>
</gene>
<evidence type="ECO:0000256" key="2">
    <source>
        <dbReference type="PROSITE-ProRule" id="PRU00335"/>
    </source>
</evidence>
<name>A0ABN8EH42_9GAMM</name>
<evidence type="ECO:0000259" key="3">
    <source>
        <dbReference type="PROSITE" id="PS50977"/>
    </source>
</evidence>
<keyword evidence="5" id="KW-1185">Reference proteome</keyword>
<dbReference type="PROSITE" id="PS50977">
    <property type="entry name" value="HTH_TETR_2"/>
    <property type="match status" value="1"/>
</dbReference>